<protein>
    <submittedName>
        <fullName evidence="1">Uncharacterized protein</fullName>
    </submittedName>
</protein>
<proteinExistence type="predicted"/>
<dbReference type="EMBL" id="ML737117">
    <property type="protein sequence ID" value="KAE8345963.1"/>
    <property type="molecule type" value="Genomic_DNA"/>
</dbReference>
<evidence type="ECO:0000313" key="1">
    <source>
        <dbReference type="EMBL" id="KAE8345963.1"/>
    </source>
</evidence>
<name>A0A5N6YM53_9EURO</name>
<sequence>MRRFRGASSIPTTCMRDFQKVLLIFGHNSPASRIEKIHFYLYPYICPMCSMDRHESAIVITHAA</sequence>
<gene>
    <name evidence="1" type="ORF">BDV24DRAFT_90542</name>
</gene>
<accession>A0A5N6YM53</accession>
<dbReference type="Proteomes" id="UP000325558">
    <property type="component" value="Unassembled WGS sequence"/>
</dbReference>
<organism evidence="1">
    <name type="scientific">Aspergillus arachidicola</name>
    <dbReference type="NCBI Taxonomy" id="656916"/>
    <lineage>
        <taxon>Eukaryota</taxon>
        <taxon>Fungi</taxon>
        <taxon>Dikarya</taxon>
        <taxon>Ascomycota</taxon>
        <taxon>Pezizomycotina</taxon>
        <taxon>Eurotiomycetes</taxon>
        <taxon>Eurotiomycetidae</taxon>
        <taxon>Eurotiales</taxon>
        <taxon>Aspergillaceae</taxon>
        <taxon>Aspergillus</taxon>
        <taxon>Aspergillus subgen. Circumdati</taxon>
    </lineage>
</organism>
<reference evidence="1" key="1">
    <citation type="submission" date="2019-04" db="EMBL/GenBank/DDBJ databases">
        <title>Friends and foes A comparative genomics study of 23 Aspergillus species from section Flavi.</title>
        <authorList>
            <consortium name="DOE Joint Genome Institute"/>
            <person name="Kjaerbolling I."/>
            <person name="Vesth T."/>
            <person name="Frisvad J.C."/>
            <person name="Nybo J.L."/>
            <person name="Theobald S."/>
            <person name="Kildgaard S."/>
            <person name="Isbrandt T."/>
            <person name="Kuo A."/>
            <person name="Sato A."/>
            <person name="Lyhne E.K."/>
            <person name="Kogle M.E."/>
            <person name="Wiebenga A."/>
            <person name="Kun R.S."/>
            <person name="Lubbers R.J."/>
            <person name="Makela M.R."/>
            <person name="Barry K."/>
            <person name="Chovatia M."/>
            <person name="Clum A."/>
            <person name="Daum C."/>
            <person name="Haridas S."/>
            <person name="He G."/>
            <person name="LaButti K."/>
            <person name="Lipzen A."/>
            <person name="Mondo S."/>
            <person name="Riley R."/>
            <person name="Salamov A."/>
            <person name="Simmons B.A."/>
            <person name="Magnuson J.K."/>
            <person name="Henrissat B."/>
            <person name="Mortensen U.H."/>
            <person name="Larsen T.O."/>
            <person name="Devries R.P."/>
            <person name="Grigoriev I.V."/>
            <person name="Machida M."/>
            <person name="Baker S.E."/>
            <person name="Andersen M.R."/>
        </authorList>
    </citation>
    <scope>NUCLEOTIDE SEQUENCE</scope>
    <source>
        <strain evidence="1">CBS 117612</strain>
    </source>
</reference>
<dbReference type="AlphaFoldDB" id="A0A5N6YM53"/>